<dbReference type="Proteomes" id="UP000323506">
    <property type="component" value="Chromosome D13"/>
</dbReference>
<evidence type="ECO:0000313" key="2">
    <source>
        <dbReference type="EMBL" id="TYG37716.1"/>
    </source>
</evidence>
<evidence type="ECO:0000313" key="3">
    <source>
        <dbReference type="Proteomes" id="UP000323506"/>
    </source>
</evidence>
<name>A0A5D2A1E0_GOSDA</name>
<keyword evidence="3" id="KW-1185">Reference proteome</keyword>
<organism evidence="2 3">
    <name type="scientific">Gossypium darwinii</name>
    <name type="common">Darwin's cotton</name>
    <name type="synonym">Gossypium barbadense var. darwinii</name>
    <dbReference type="NCBI Taxonomy" id="34276"/>
    <lineage>
        <taxon>Eukaryota</taxon>
        <taxon>Viridiplantae</taxon>
        <taxon>Streptophyta</taxon>
        <taxon>Embryophyta</taxon>
        <taxon>Tracheophyta</taxon>
        <taxon>Spermatophyta</taxon>
        <taxon>Magnoliopsida</taxon>
        <taxon>eudicotyledons</taxon>
        <taxon>Gunneridae</taxon>
        <taxon>Pentapetalae</taxon>
        <taxon>rosids</taxon>
        <taxon>malvids</taxon>
        <taxon>Malvales</taxon>
        <taxon>Malvaceae</taxon>
        <taxon>Malvoideae</taxon>
        <taxon>Gossypium</taxon>
    </lineage>
</organism>
<sequence>MFPFFFFFFLCSGPVSSFVLCFLCFAFLCPSRVIILKVECCYYHKHDHLIHNCPVQPLRTGETTKAGGSPNFKGVFPVTSSSIAAAFMRKSTCILTKGTLHLASISSSA</sequence>
<reference evidence="2 3" key="1">
    <citation type="submission" date="2019-06" db="EMBL/GenBank/DDBJ databases">
        <title>WGS assembly of Gossypium darwinii.</title>
        <authorList>
            <person name="Chen Z.J."/>
            <person name="Sreedasyam A."/>
            <person name="Ando A."/>
            <person name="Song Q."/>
            <person name="De L."/>
            <person name="Hulse-Kemp A."/>
            <person name="Ding M."/>
            <person name="Ye W."/>
            <person name="Kirkbride R."/>
            <person name="Jenkins J."/>
            <person name="Plott C."/>
            <person name="Lovell J."/>
            <person name="Lin Y.-M."/>
            <person name="Vaughn R."/>
            <person name="Liu B."/>
            <person name="Li W."/>
            <person name="Simpson S."/>
            <person name="Scheffler B."/>
            <person name="Saski C."/>
            <person name="Grover C."/>
            <person name="Hu G."/>
            <person name="Conover J."/>
            <person name="Carlson J."/>
            <person name="Shu S."/>
            <person name="Boston L."/>
            <person name="Williams M."/>
            <person name="Peterson D."/>
            <person name="Mcgee K."/>
            <person name="Jones D."/>
            <person name="Wendel J."/>
            <person name="Stelly D."/>
            <person name="Grimwood J."/>
            <person name="Schmutz J."/>
        </authorList>
    </citation>
    <scope>NUCLEOTIDE SEQUENCE [LARGE SCALE GENOMIC DNA]</scope>
    <source>
        <strain evidence="2">1808015.09</strain>
    </source>
</reference>
<gene>
    <name evidence="2" type="ORF">ES288_D13G163700v1</name>
</gene>
<dbReference type="AlphaFoldDB" id="A0A5D2A1E0"/>
<dbReference type="EMBL" id="CM017713">
    <property type="protein sequence ID" value="TYG37716.1"/>
    <property type="molecule type" value="Genomic_DNA"/>
</dbReference>
<evidence type="ECO:0000256" key="1">
    <source>
        <dbReference type="SAM" id="SignalP"/>
    </source>
</evidence>
<keyword evidence="1" id="KW-0732">Signal</keyword>
<feature type="signal peptide" evidence="1">
    <location>
        <begin position="1"/>
        <end position="17"/>
    </location>
</feature>
<protein>
    <recommendedName>
        <fullName evidence="4">Secreted protein</fullName>
    </recommendedName>
</protein>
<proteinExistence type="predicted"/>
<feature type="chain" id="PRO_5022807727" description="Secreted protein" evidence="1">
    <location>
        <begin position="18"/>
        <end position="109"/>
    </location>
</feature>
<evidence type="ECO:0008006" key="4">
    <source>
        <dbReference type="Google" id="ProtNLM"/>
    </source>
</evidence>
<accession>A0A5D2A1E0</accession>